<evidence type="ECO:0000313" key="3">
    <source>
        <dbReference type="Proteomes" id="UP001295444"/>
    </source>
</evidence>
<evidence type="ECO:0000256" key="1">
    <source>
        <dbReference type="SAM" id="MobiDB-lite"/>
    </source>
</evidence>
<dbReference type="EMBL" id="OW240920">
    <property type="protein sequence ID" value="CAH2315804.1"/>
    <property type="molecule type" value="Genomic_DNA"/>
</dbReference>
<reference evidence="2" key="1">
    <citation type="submission" date="2022-03" db="EMBL/GenBank/DDBJ databases">
        <authorList>
            <person name="Alioto T."/>
            <person name="Alioto T."/>
            <person name="Gomez Garrido J."/>
        </authorList>
    </citation>
    <scope>NUCLEOTIDE SEQUENCE</scope>
</reference>
<proteinExistence type="predicted"/>
<name>A0AAD1T1H7_PELCU</name>
<protein>
    <submittedName>
        <fullName evidence="2">Uncharacterized protein</fullName>
    </submittedName>
</protein>
<sequence>MSNITQWNFIWFPSSPVRPIGSLEEEGSPPDLRAPLVAPIDTPVGPLAPIVESVYHEKSKPNSGFQYWEEYKLWAPSKQLVITQQLPDVEKAPLALVLSLSTIQATYQCTWMDLKQIVALKAGPFGLEQLLNILMHMRIASEERSGKVKRRLKAYPSTTITGLEYILDGVYGQGEADLLPTYNTTPTNMGIHNTASDNHYSAVEASWELYEPGHQLLVQGSKLMEQQHIPHQKRPLAARGSDIKSP</sequence>
<keyword evidence="3" id="KW-1185">Reference proteome</keyword>
<feature type="region of interest" description="Disordered" evidence="1">
    <location>
        <begin position="227"/>
        <end position="246"/>
    </location>
</feature>
<evidence type="ECO:0000313" key="2">
    <source>
        <dbReference type="EMBL" id="CAH2315804.1"/>
    </source>
</evidence>
<dbReference type="AlphaFoldDB" id="A0AAD1T1H7"/>
<gene>
    <name evidence="2" type="ORF">PECUL_23A027456</name>
</gene>
<accession>A0AAD1T1H7</accession>
<organism evidence="2 3">
    <name type="scientific">Pelobates cultripes</name>
    <name type="common">Western spadefoot toad</name>
    <dbReference type="NCBI Taxonomy" id="61616"/>
    <lineage>
        <taxon>Eukaryota</taxon>
        <taxon>Metazoa</taxon>
        <taxon>Chordata</taxon>
        <taxon>Craniata</taxon>
        <taxon>Vertebrata</taxon>
        <taxon>Euteleostomi</taxon>
        <taxon>Amphibia</taxon>
        <taxon>Batrachia</taxon>
        <taxon>Anura</taxon>
        <taxon>Pelobatoidea</taxon>
        <taxon>Pelobatidae</taxon>
        <taxon>Pelobates</taxon>
    </lineage>
</organism>
<dbReference type="Proteomes" id="UP001295444">
    <property type="component" value="Chromosome 09"/>
</dbReference>